<keyword evidence="3" id="KW-1185">Reference proteome</keyword>
<dbReference type="PANTHER" id="PTHR28004">
    <property type="entry name" value="ZGC:162816-RELATED"/>
    <property type="match status" value="1"/>
</dbReference>
<proteinExistence type="predicted"/>
<dbReference type="InterPro" id="IPR051466">
    <property type="entry name" value="D-amino_acid_metab_enzyme"/>
</dbReference>
<organism evidence="2 3">
    <name type="scientific">Mumia xiangluensis</name>
    <dbReference type="NCBI Taxonomy" id="1678900"/>
    <lineage>
        <taxon>Bacteria</taxon>
        <taxon>Bacillati</taxon>
        <taxon>Actinomycetota</taxon>
        <taxon>Actinomycetes</taxon>
        <taxon>Propionibacteriales</taxon>
        <taxon>Nocardioidaceae</taxon>
        <taxon>Mumia</taxon>
    </lineage>
</organism>
<dbReference type="GO" id="GO:0008784">
    <property type="term" value="F:alanine racemase activity"/>
    <property type="evidence" value="ECO:0007669"/>
    <property type="project" value="UniProtKB-EC"/>
</dbReference>
<dbReference type="RefSeq" id="WP_228552790.1">
    <property type="nucleotide sequence ID" value="NZ_JBHSQL010000003.1"/>
</dbReference>
<dbReference type="Pfam" id="PF01168">
    <property type="entry name" value="Ala_racemase_N"/>
    <property type="match status" value="1"/>
</dbReference>
<dbReference type="InterPro" id="IPR029066">
    <property type="entry name" value="PLP-binding_barrel"/>
</dbReference>
<evidence type="ECO:0000313" key="3">
    <source>
        <dbReference type="Proteomes" id="UP001596097"/>
    </source>
</evidence>
<reference evidence="3" key="1">
    <citation type="journal article" date="2019" name="Int. J. Syst. Evol. Microbiol.">
        <title>The Global Catalogue of Microorganisms (GCM) 10K type strain sequencing project: providing services to taxonomists for standard genome sequencing and annotation.</title>
        <authorList>
            <consortium name="The Broad Institute Genomics Platform"/>
            <consortium name="The Broad Institute Genome Sequencing Center for Infectious Disease"/>
            <person name="Wu L."/>
            <person name="Ma J."/>
        </authorList>
    </citation>
    <scope>NUCLEOTIDE SEQUENCE [LARGE SCALE GENOMIC DNA]</scope>
    <source>
        <strain evidence="3">CGMCC 4.7198</strain>
    </source>
</reference>
<evidence type="ECO:0000313" key="2">
    <source>
        <dbReference type="EMBL" id="MFC6148717.1"/>
    </source>
</evidence>
<dbReference type="PANTHER" id="PTHR28004:SF2">
    <property type="entry name" value="D-SERINE DEHYDRATASE"/>
    <property type="match status" value="1"/>
</dbReference>
<comment type="caution">
    <text evidence="2">The sequence shown here is derived from an EMBL/GenBank/DDBJ whole genome shotgun (WGS) entry which is preliminary data.</text>
</comment>
<keyword evidence="2" id="KW-0413">Isomerase</keyword>
<name>A0ABW1QH14_9ACTN</name>
<protein>
    <submittedName>
        <fullName evidence="2">Alanine racemase</fullName>
        <ecNumber evidence="2">5.1.1.1</ecNumber>
    </submittedName>
</protein>
<dbReference type="EMBL" id="JBHSQL010000003">
    <property type="protein sequence ID" value="MFC6148717.1"/>
    <property type="molecule type" value="Genomic_DNA"/>
</dbReference>
<dbReference type="Gene3D" id="3.20.20.10">
    <property type="entry name" value="Alanine racemase"/>
    <property type="match status" value="1"/>
</dbReference>
<accession>A0ABW1QH14</accession>
<feature type="domain" description="Alanine racemase N-terminal" evidence="1">
    <location>
        <begin position="26"/>
        <end position="210"/>
    </location>
</feature>
<dbReference type="Proteomes" id="UP001596097">
    <property type="component" value="Unassembled WGS sequence"/>
</dbReference>
<dbReference type="InterPro" id="IPR001608">
    <property type="entry name" value="Ala_racemase_N"/>
</dbReference>
<dbReference type="EC" id="5.1.1.1" evidence="2"/>
<sequence>MAIGQLPNMERLERLTRDLDTPYAVVDGAALAHNADELARRAGGVPIRVASKSVRVREILERTLARDEFQGAMTYSLAESVWLADQGHTDLLLAYPTASRAALRDLVAKDHRAASITLMVDSLAHLAYIDSIVGTDHPPIRICIDVDSSLRPVRGVHLGVRRSPVHSPDDAIALAREVAARPGFELVGLMFYDAQIAGMPDSSPAIRLVKTRSLADIVERRARIVEATRQVTDLRLVNAGGTGSLEVMREDPNITELTAGSGLFMPTLFDGYDAFESTPAAFYALSVVRKPTPEIATLFSGGYAASGAAGKSRLATPVWPQGLSLIGTEGAGEVQTPVRGRVARALRIGDRVFMRHAKAGEMCERFDAVHLVHTEESPGGVATVETLPTYRGEGKNFG</sequence>
<gene>
    <name evidence="2" type="ORF">ACFPYK_04870</name>
</gene>
<dbReference type="SUPFAM" id="SSF51419">
    <property type="entry name" value="PLP-binding barrel"/>
    <property type="match status" value="1"/>
</dbReference>
<evidence type="ECO:0000259" key="1">
    <source>
        <dbReference type="Pfam" id="PF01168"/>
    </source>
</evidence>